<gene>
    <name evidence="2" type="ORF">GCM10010517_02750</name>
</gene>
<feature type="compositionally biased region" description="Basic and acidic residues" evidence="1">
    <location>
        <begin position="100"/>
        <end position="114"/>
    </location>
</feature>
<feature type="region of interest" description="Disordered" evidence="1">
    <location>
        <begin position="1"/>
        <end position="47"/>
    </location>
</feature>
<organism evidence="2 3">
    <name type="scientific">Streptosporangium fragile</name>
    <dbReference type="NCBI Taxonomy" id="46186"/>
    <lineage>
        <taxon>Bacteria</taxon>
        <taxon>Bacillati</taxon>
        <taxon>Actinomycetota</taxon>
        <taxon>Actinomycetes</taxon>
        <taxon>Streptosporangiales</taxon>
        <taxon>Streptosporangiaceae</taxon>
        <taxon>Streptosporangium</taxon>
    </lineage>
</organism>
<dbReference type="EMBL" id="BAAAVI010000001">
    <property type="protein sequence ID" value="GAA2846110.1"/>
    <property type="molecule type" value="Genomic_DNA"/>
</dbReference>
<sequence length="121" mass="12286">MGMGAVKPGARVVRGEASSPGDVHAPANSPGDVHTPADSPEGVHAPGGFRADAVAWIRSPARPVAQITGTLGGEHETSRSRAGAAGRADRSEAAARSAALRKEVAESQPEREISRACMLVG</sequence>
<evidence type="ECO:0000313" key="2">
    <source>
        <dbReference type="EMBL" id="GAA2846110.1"/>
    </source>
</evidence>
<accession>A0ABN3VQP2</accession>
<evidence type="ECO:0000256" key="1">
    <source>
        <dbReference type="SAM" id="MobiDB-lite"/>
    </source>
</evidence>
<name>A0ABN3VQP2_9ACTN</name>
<evidence type="ECO:0000313" key="3">
    <source>
        <dbReference type="Proteomes" id="UP001500831"/>
    </source>
</evidence>
<comment type="caution">
    <text evidence="2">The sequence shown here is derived from an EMBL/GenBank/DDBJ whole genome shotgun (WGS) entry which is preliminary data.</text>
</comment>
<reference evidence="3" key="1">
    <citation type="journal article" date="2019" name="Int. J. Syst. Evol. Microbiol.">
        <title>The Global Catalogue of Microorganisms (GCM) 10K type strain sequencing project: providing services to taxonomists for standard genome sequencing and annotation.</title>
        <authorList>
            <consortium name="The Broad Institute Genomics Platform"/>
            <consortium name="The Broad Institute Genome Sequencing Center for Infectious Disease"/>
            <person name="Wu L."/>
            <person name="Ma J."/>
        </authorList>
    </citation>
    <scope>NUCLEOTIDE SEQUENCE [LARGE SCALE GENOMIC DNA]</scope>
    <source>
        <strain evidence="3">JCM 6242</strain>
    </source>
</reference>
<keyword evidence="3" id="KW-1185">Reference proteome</keyword>
<dbReference type="Proteomes" id="UP001500831">
    <property type="component" value="Unassembled WGS sequence"/>
</dbReference>
<proteinExistence type="predicted"/>
<feature type="region of interest" description="Disordered" evidence="1">
    <location>
        <begin position="66"/>
        <end position="121"/>
    </location>
</feature>
<protein>
    <submittedName>
        <fullName evidence="2">Uncharacterized protein</fullName>
    </submittedName>
</protein>